<evidence type="ECO:0000313" key="2">
    <source>
        <dbReference type="Proteomes" id="UP000814176"/>
    </source>
</evidence>
<organism evidence="1 2">
    <name type="scientific">Rhodofomes roseus</name>
    <dbReference type="NCBI Taxonomy" id="34475"/>
    <lineage>
        <taxon>Eukaryota</taxon>
        <taxon>Fungi</taxon>
        <taxon>Dikarya</taxon>
        <taxon>Basidiomycota</taxon>
        <taxon>Agaricomycotina</taxon>
        <taxon>Agaricomycetes</taxon>
        <taxon>Polyporales</taxon>
        <taxon>Rhodofomes</taxon>
    </lineage>
</organism>
<reference evidence="1 2" key="1">
    <citation type="journal article" date="2021" name="Environ. Microbiol.">
        <title>Gene family expansions and transcriptome signatures uncover fungal adaptations to wood decay.</title>
        <authorList>
            <person name="Hage H."/>
            <person name="Miyauchi S."/>
            <person name="Viragh M."/>
            <person name="Drula E."/>
            <person name="Min B."/>
            <person name="Chaduli D."/>
            <person name="Navarro D."/>
            <person name="Favel A."/>
            <person name="Norest M."/>
            <person name="Lesage-Meessen L."/>
            <person name="Balint B."/>
            <person name="Merenyi Z."/>
            <person name="de Eugenio L."/>
            <person name="Morin E."/>
            <person name="Martinez A.T."/>
            <person name="Baldrian P."/>
            <person name="Stursova M."/>
            <person name="Martinez M.J."/>
            <person name="Novotny C."/>
            <person name="Magnuson J.K."/>
            <person name="Spatafora J.W."/>
            <person name="Maurice S."/>
            <person name="Pangilinan J."/>
            <person name="Andreopoulos W."/>
            <person name="LaButti K."/>
            <person name="Hundley H."/>
            <person name="Na H."/>
            <person name="Kuo A."/>
            <person name="Barry K."/>
            <person name="Lipzen A."/>
            <person name="Henrissat B."/>
            <person name="Riley R."/>
            <person name="Ahrendt S."/>
            <person name="Nagy L.G."/>
            <person name="Grigoriev I.V."/>
            <person name="Martin F."/>
            <person name="Rosso M.N."/>
        </authorList>
    </citation>
    <scope>NUCLEOTIDE SEQUENCE [LARGE SCALE GENOMIC DNA]</scope>
    <source>
        <strain evidence="1 2">CIRM-BRFM 1785</strain>
    </source>
</reference>
<dbReference type="RefSeq" id="XP_047773240.1">
    <property type="nucleotide sequence ID" value="XM_047928099.1"/>
</dbReference>
<evidence type="ECO:0000313" key="1">
    <source>
        <dbReference type="EMBL" id="KAH9829877.1"/>
    </source>
</evidence>
<dbReference type="SUPFAM" id="SSF56112">
    <property type="entry name" value="Protein kinase-like (PK-like)"/>
    <property type="match status" value="1"/>
</dbReference>
<name>A0ABQ8K0D6_9APHY</name>
<proteinExistence type="predicted"/>
<sequence length="242" mass="27291">MRSSPSPHKRRAADPNACEGSVLVNFGGMHIYPMRSCLNPDLPATTLYITDVPDQLDLGFHPIHGQKGSPRVYRGWFYRAARDGASDEGEVAVKWVRGIRRIEALERERENYCRLLELQGVVIPHLWDYMEATIEGVDVACLVIEWCGEPHPEDPRLFSAQKLELAVLLHKEGWSHGDLLDVDSHHFVVAEDDETGNPLRLVDLTKASEHRCVFEDPECCMKPNPGGCRELDTLAAMRLLNL</sequence>
<keyword evidence="2" id="KW-1185">Reference proteome</keyword>
<gene>
    <name evidence="1" type="ORF">C8Q71DRAFT_862973</name>
</gene>
<protein>
    <recommendedName>
        <fullName evidence="3">Protein kinase domain-containing protein</fullName>
    </recommendedName>
</protein>
<dbReference type="Proteomes" id="UP000814176">
    <property type="component" value="Unassembled WGS sequence"/>
</dbReference>
<comment type="caution">
    <text evidence="1">The sequence shown here is derived from an EMBL/GenBank/DDBJ whole genome shotgun (WGS) entry which is preliminary data.</text>
</comment>
<evidence type="ECO:0008006" key="3">
    <source>
        <dbReference type="Google" id="ProtNLM"/>
    </source>
</evidence>
<dbReference type="InterPro" id="IPR011009">
    <property type="entry name" value="Kinase-like_dom_sf"/>
</dbReference>
<dbReference type="EMBL" id="JADCUA010000035">
    <property type="protein sequence ID" value="KAH9829877.1"/>
    <property type="molecule type" value="Genomic_DNA"/>
</dbReference>
<dbReference type="GeneID" id="72008831"/>
<accession>A0ABQ8K0D6</accession>